<name>A0ABQ9AWV3_9ROSI</name>
<organism evidence="1 2">
    <name type="scientific">Salix suchowensis</name>
    <dbReference type="NCBI Taxonomy" id="1278906"/>
    <lineage>
        <taxon>Eukaryota</taxon>
        <taxon>Viridiplantae</taxon>
        <taxon>Streptophyta</taxon>
        <taxon>Embryophyta</taxon>
        <taxon>Tracheophyta</taxon>
        <taxon>Spermatophyta</taxon>
        <taxon>Magnoliopsida</taxon>
        <taxon>eudicotyledons</taxon>
        <taxon>Gunneridae</taxon>
        <taxon>Pentapetalae</taxon>
        <taxon>rosids</taxon>
        <taxon>fabids</taxon>
        <taxon>Malpighiales</taxon>
        <taxon>Salicaceae</taxon>
        <taxon>Saliceae</taxon>
        <taxon>Salix</taxon>
    </lineage>
</organism>
<evidence type="ECO:0000313" key="2">
    <source>
        <dbReference type="Proteomes" id="UP001141253"/>
    </source>
</evidence>
<accession>A0ABQ9AWV3</accession>
<sequence length="174" mass="19406">MGEFLLQTYGSLDCTYSLFKVLYSVWPYGIRNGFSQGSKPIFSLVFTFPTLFSSPVELLEFPSGQLTMLLLALPLQLSLTTVENSSSSATAQPWCSSASLDDTGNLVLTTAGSINARSSFENPADRQSCPITEFNCKPNFAIRGLPLQASKQWKYEFDMERRCCVLESRIEFCF</sequence>
<dbReference type="EMBL" id="JAPFFI010000015">
    <property type="protein sequence ID" value="KAJ6360726.1"/>
    <property type="molecule type" value="Genomic_DNA"/>
</dbReference>
<dbReference type="Proteomes" id="UP001141253">
    <property type="component" value="Chromosome 13"/>
</dbReference>
<reference evidence="1" key="2">
    <citation type="journal article" date="2023" name="Int. J. Mol. Sci.">
        <title>De Novo Assembly and Annotation of 11 Diverse Shrub Willow (Salix) Genomes Reveals Novel Gene Organization in Sex-Linked Regions.</title>
        <authorList>
            <person name="Hyden B."/>
            <person name="Feng K."/>
            <person name="Yates T.B."/>
            <person name="Jawdy S."/>
            <person name="Cereghino C."/>
            <person name="Smart L.B."/>
            <person name="Muchero W."/>
        </authorList>
    </citation>
    <scope>NUCLEOTIDE SEQUENCE</scope>
    <source>
        <tissue evidence="1">Shoot tip</tissue>
    </source>
</reference>
<keyword evidence="2" id="KW-1185">Reference proteome</keyword>
<comment type="caution">
    <text evidence="1">The sequence shown here is derived from an EMBL/GenBank/DDBJ whole genome shotgun (WGS) entry which is preliminary data.</text>
</comment>
<evidence type="ECO:0000313" key="1">
    <source>
        <dbReference type="EMBL" id="KAJ6360726.1"/>
    </source>
</evidence>
<gene>
    <name evidence="1" type="ORF">OIU77_004692</name>
</gene>
<proteinExistence type="predicted"/>
<reference evidence="1" key="1">
    <citation type="submission" date="2022-10" db="EMBL/GenBank/DDBJ databases">
        <authorList>
            <person name="Hyden B.L."/>
            <person name="Feng K."/>
            <person name="Yates T."/>
            <person name="Jawdy S."/>
            <person name="Smart L.B."/>
            <person name="Muchero W."/>
        </authorList>
    </citation>
    <scope>NUCLEOTIDE SEQUENCE</scope>
    <source>
        <tissue evidence="1">Shoot tip</tissue>
    </source>
</reference>
<protein>
    <submittedName>
        <fullName evidence="1">Uncharacterized protein</fullName>
    </submittedName>
</protein>